<dbReference type="InterPro" id="IPR011009">
    <property type="entry name" value="Kinase-like_dom_sf"/>
</dbReference>
<dbReference type="SMART" id="SM00220">
    <property type="entry name" value="S_TKc"/>
    <property type="match status" value="1"/>
</dbReference>
<comment type="caution">
    <text evidence="7">The sequence shown here is derived from an EMBL/GenBank/DDBJ whole genome shotgun (WGS) entry which is preliminary data.</text>
</comment>
<dbReference type="FunFam" id="3.30.200.20:FF:000271">
    <property type="entry name" value="MAPK/MAK/MRK overlapping kinase"/>
    <property type="match status" value="1"/>
</dbReference>
<dbReference type="PROSITE" id="PS00108">
    <property type="entry name" value="PROTEIN_KINASE_ST"/>
    <property type="match status" value="1"/>
</dbReference>
<dbReference type="PANTHER" id="PTHR24055">
    <property type="entry name" value="MITOGEN-ACTIVATED PROTEIN KINASE"/>
    <property type="match status" value="1"/>
</dbReference>
<dbReference type="GO" id="GO:0005524">
    <property type="term" value="F:ATP binding"/>
    <property type="evidence" value="ECO:0007669"/>
    <property type="project" value="UniProtKB-KW"/>
</dbReference>
<dbReference type="OrthoDB" id="2158884at2759"/>
<dbReference type="Gene3D" id="1.10.510.10">
    <property type="entry name" value="Transferase(Phosphotransferase) domain 1"/>
    <property type="match status" value="1"/>
</dbReference>
<evidence type="ECO:0000259" key="6">
    <source>
        <dbReference type="PROSITE" id="PS50011"/>
    </source>
</evidence>
<keyword evidence="4" id="KW-0418">Kinase</keyword>
<sequence length="466" mass="54469">MEKYRMLNKKGEGTFSEVIKCQNIKDGTFWACKKMKQRYNSTDELKEIREIQALRYLSKNPYILQLHEVVFERKTGTLNLIFELMDMNLYELIKLQRNYMNIDRIAKFTYQMLRAIEHMHKFGYFHRDIKPENILVKGDLLKLADFGSCRRINTKHPYTEYISTRWYRSPECLLTDGFYSYPMDIWGAGCVLFEMITLNPLFPGSNELDQIDKIHDILGTPDQLLLEKFKKKSRTVRYNFRTKKGIGLDRYMNTFPPDGIDLVKLLCTYDPDQRITANRALKHKFFDILIKNEKENVMPDTKPRQKKSIDSSASEPVNILADLYSNQNSKAKKNFKKYNSNTSLANYKSVKAEKITKTSFSNIEDPIKLNLEQNSITNMHSLNQYSSYPPKKNYLYNNQTNSFLPKLNNKNNSSTSSNQYIQNDSPSSIRSMLSKVSNYSNGLPDIFVNTNPISNYLTDGKSLRKY</sequence>
<evidence type="ECO:0000256" key="2">
    <source>
        <dbReference type="ARBA" id="ARBA00022679"/>
    </source>
</evidence>
<keyword evidence="3" id="KW-0547">Nucleotide-binding</keyword>
<evidence type="ECO:0000256" key="1">
    <source>
        <dbReference type="ARBA" id="ARBA00022527"/>
    </source>
</evidence>
<keyword evidence="1" id="KW-0723">Serine/threonine-protein kinase</keyword>
<dbReference type="AlphaFoldDB" id="A0A814AT87"/>
<evidence type="ECO:0000256" key="5">
    <source>
        <dbReference type="ARBA" id="ARBA00022840"/>
    </source>
</evidence>
<keyword evidence="2" id="KW-0808">Transferase</keyword>
<dbReference type="InterPro" id="IPR050117">
    <property type="entry name" value="MAPK"/>
</dbReference>
<name>A0A814AT87_9BILA</name>
<dbReference type="Pfam" id="PF00069">
    <property type="entry name" value="Pkinase"/>
    <property type="match status" value="1"/>
</dbReference>
<dbReference type="Gene3D" id="3.30.200.20">
    <property type="entry name" value="Phosphorylase Kinase, domain 1"/>
    <property type="match status" value="1"/>
</dbReference>
<reference evidence="7" key="1">
    <citation type="submission" date="2021-02" db="EMBL/GenBank/DDBJ databases">
        <authorList>
            <person name="Nowell W R."/>
        </authorList>
    </citation>
    <scope>NUCLEOTIDE SEQUENCE</scope>
    <source>
        <strain evidence="7">Ploen Becks lab</strain>
    </source>
</reference>
<dbReference type="InterPro" id="IPR000719">
    <property type="entry name" value="Prot_kinase_dom"/>
</dbReference>
<dbReference type="FunFam" id="1.10.510.10:FF:000624">
    <property type="entry name" value="Mitogen-activated protein kinase"/>
    <property type="match status" value="1"/>
</dbReference>
<gene>
    <name evidence="7" type="ORF">OXX778_LOCUS12254</name>
</gene>
<keyword evidence="5" id="KW-0067">ATP-binding</keyword>
<dbReference type="SUPFAM" id="SSF56112">
    <property type="entry name" value="Protein kinase-like (PK-like)"/>
    <property type="match status" value="1"/>
</dbReference>
<accession>A0A814AT87</accession>
<keyword evidence="8" id="KW-1185">Reference proteome</keyword>
<organism evidence="7 8">
    <name type="scientific">Brachionus calyciflorus</name>
    <dbReference type="NCBI Taxonomy" id="104777"/>
    <lineage>
        <taxon>Eukaryota</taxon>
        <taxon>Metazoa</taxon>
        <taxon>Spiralia</taxon>
        <taxon>Gnathifera</taxon>
        <taxon>Rotifera</taxon>
        <taxon>Eurotatoria</taxon>
        <taxon>Monogononta</taxon>
        <taxon>Pseudotrocha</taxon>
        <taxon>Ploima</taxon>
        <taxon>Brachionidae</taxon>
        <taxon>Brachionus</taxon>
    </lineage>
</organism>
<dbReference type="EMBL" id="CAJNOC010002193">
    <property type="protein sequence ID" value="CAF0918078.1"/>
    <property type="molecule type" value="Genomic_DNA"/>
</dbReference>
<evidence type="ECO:0000313" key="7">
    <source>
        <dbReference type="EMBL" id="CAF0918078.1"/>
    </source>
</evidence>
<proteinExistence type="predicted"/>
<dbReference type="GO" id="GO:0004674">
    <property type="term" value="F:protein serine/threonine kinase activity"/>
    <property type="evidence" value="ECO:0007669"/>
    <property type="project" value="UniProtKB-KW"/>
</dbReference>
<dbReference type="Proteomes" id="UP000663879">
    <property type="component" value="Unassembled WGS sequence"/>
</dbReference>
<evidence type="ECO:0000313" key="8">
    <source>
        <dbReference type="Proteomes" id="UP000663879"/>
    </source>
</evidence>
<dbReference type="PROSITE" id="PS50011">
    <property type="entry name" value="PROTEIN_KINASE_DOM"/>
    <property type="match status" value="1"/>
</dbReference>
<evidence type="ECO:0000256" key="3">
    <source>
        <dbReference type="ARBA" id="ARBA00022741"/>
    </source>
</evidence>
<evidence type="ECO:0000256" key="4">
    <source>
        <dbReference type="ARBA" id="ARBA00022777"/>
    </source>
</evidence>
<protein>
    <recommendedName>
        <fullName evidence="6">Protein kinase domain-containing protein</fullName>
    </recommendedName>
</protein>
<feature type="domain" description="Protein kinase" evidence="6">
    <location>
        <begin position="4"/>
        <end position="286"/>
    </location>
</feature>
<dbReference type="InterPro" id="IPR008271">
    <property type="entry name" value="Ser/Thr_kinase_AS"/>
</dbReference>